<proteinExistence type="predicted"/>
<evidence type="ECO:0000256" key="1">
    <source>
        <dbReference type="SAM" id="MobiDB-lite"/>
    </source>
</evidence>
<feature type="chain" id="PRO_5038629143" evidence="2">
    <location>
        <begin position="26"/>
        <end position="297"/>
    </location>
</feature>
<dbReference type="Proteomes" id="UP000789845">
    <property type="component" value="Unassembled WGS sequence"/>
</dbReference>
<keyword evidence="2" id="KW-0732">Signal</keyword>
<sequence>MHFRHFIISGLVVGAALLLPNNAFAEKNELSGQNAQKSSVKSVLVEPVYEVKNATVHGKTTKAHDKTVVNPQTVSNDQIRKTPKVTPRQAVSSKATEKLKSLPEKTKKAIQKEKDKIVNAPGLEKVAAGLNSARELVENEKKHVTKTKTGKKVISSLPKKPSELKTNSLVHKAEVKEENSKLLKSGDKMRTERLETSSPKKDSKVPKLPKDDPVSKQILNVSSQSNSSGGKSKDRMSYGGLSSTNMVDKWMDWNNFYENQLILPYVSRNAMMSNQWMNAPPSPPPQEAPYLISINRP</sequence>
<organism evidence="3 4">
    <name type="scientific">Pseudoneobacillus rhizosphaerae</name>
    <dbReference type="NCBI Taxonomy" id="2880968"/>
    <lineage>
        <taxon>Bacteria</taxon>
        <taxon>Bacillati</taxon>
        <taxon>Bacillota</taxon>
        <taxon>Bacilli</taxon>
        <taxon>Bacillales</taxon>
        <taxon>Bacillaceae</taxon>
        <taxon>Pseudoneobacillus</taxon>
    </lineage>
</organism>
<feature type="compositionally biased region" description="Basic and acidic residues" evidence="1">
    <location>
        <begin position="171"/>
        <end position="214"/>
    </location>
</feature>
<dbReference type="EMBL" id="CAKJTG010000001">
    <property type="protein sequence ID" value="CAG9606399.1"/>
    <property type="molecule type" value="Genomic_DNA"/>
</dbReference>
<name>A0A9C7G5U8_9BACI</name>
<evidence type="ECO:0000256" key="2">
    <source>
        <dbReference type="SAM" id="SignalP"/>
    </source>
</evidence>
<accession>A0A9C7G5U8</accession>
<reference evidence="3" key="1">
    <citation type="submission" date="2021-10" db="EMBL/GenBank/DDBJ databases">
        <authorList>
            <person name="Criscuolo A."/>
        </authorList>
    </citation>
    <scope>NUCLEOTIDE SEQUENCE</scope>
    <source>
        <strain evidence="3">CIP111885</strain>
    </source>
</reference>
<dbReference type="RefSeq" id="WP_230494687.1">
    <property type="nucleotide sequence ID" value="NZ_CAKJTG010000001.1"/>
</dbReference>
<comment type="caution">
    <text evidence="3">The sequence shown here is derived from an EMBL/GenBank/DDBJ whole genome shotgun (WGS) entry which is preliminary data.</text>
</comment>
<evidence type="ECO:0000313" key="4">
    <source>
        <dbReference type="Proteomes" id="UP000789845"/>
    </source>
</evidence>
<evidence type="ECO:0000313" key="3">
    <source>
        <dbReference type="EMBL" id="CAG9606399.1"/>
    </source>
</evidence>
<protein>
    <submittedName>
        <fullName evidence="3">Uncharacterized protein</fullName>
    </submittedName>
</protein>
<feature type="region of interest" description="Disordered" evidence="1">
    <location>
        <begin position="140"/>
        <end position="238"/>
    </location>
</feature>
<gene>
    <name evidence="3" type="ORF">NEOCIP111885_00087</name>
</gene>
<feature type="signal peptide" evidence="2">
    <location>
        <begin position="1"/>
        <end position="25"/>
    </location>
</feature>
<dbReference type="AlphaFoldDB" id="A0A9C7G5U8"/>
<keyword evidence="4" id="KW-1185">Reference proteome</keyword>